<dbReference type="KEGG" id="kan:IMCC3317_45460"/>
<accession>A0A7L4ZR69</accession>
<dbReference type="Proteomes" id="UP000464657">
    <property type="component" value="Chromosome"/>
</dbReference>
<dbReference type="EMBL" id="CP019288">
    <property type="protein sequence ID" value="QHI39145.1"/>
    <property type="molecule type" value="Genomic_DNA"/>
</dbReference>
<evidence type="ECO:0000313" key="2">
    <source>
        <dbReference type="Proteomes" id="UP000464657"/>
    </source>
</evidence>
<sequence length="50" mass="5972">MYYGITWSDSNEIICSNKQIATSFFKTFAMTFHIQDKKTNQRIDKFTKNE</sequence>
<dbReference type="AlphaFoldDB" id="A0A7L4ZR69"/>
<evidence type="ECO:0000313" key="1">
    <source>
        <dbReference type="EMBL" id="QHI39145.1"/>
    </source>
</evidence>
<protein>
    <submittedName>
        <fullName evidence="1">Uncharacterized protein</fullName>
    </submittedName>
</protein>
<organism evidence="1 2">
    <name type="scientific">Kordia antarctica</name>
    <dbReference type="NCBI Taxonomy" id="1218801"/>
    <lineage>
        <taxon>Bacteria</taxon>
        <taxon>Pseudomonadati</taxon>
        <taxon>Bacteroidota</taxon>
        <taxon>Flavobacteriia</taxon>
        <taxon>Flavobacteriales</taxon>
        <taxon>Flavobacteriaceae</taxon>
        <taxon>Kordia</taxon>
    </lineage>
</organism>
<gene>
    <name evidence="1" type="ORF">IMCC3317_45460</name>
</gene>
<name>A0A7L4ZR69_9FLAO</name>
<keyword evidence="2" id="KW-1185">Reference proteome</keyword>
<proteinExistence type="predicted"/>
<reference evidence="1 2" key="1">
    <citation type="journal article" date="2013" name="Int. J. Syst. Evol. Microbiol.">
        <title>Kordia antarctica sp. nov., isolated from Antarctic seawater.</title>
        <authorList>
            <person name="Baek K."/>
            <person name="Choi A."/>
            <person name="Kang I."/>
            <person name="Lee K."/>
            <person name="Cho J.C."/>
        </authorList>
    </citation>
    <scope>NUCLEOTIDE SEQUENCE [LARGE SCALE GENOMIC DNA]</scope>
    <source>
        <strain evidence="1 2">IMCC3317</strain>
    </source>
</reference>